<evidence type="ECO:0000313" key="2">
    <source>
        <dbReference type="EMBL" id="AJE14194.1"/>
    </source>
</evidence>
<dbReference type="Proteomes" id="UP000031271">
    <property type="component" value="Chromosome"/>
</dbReference>
<proteinExistence type="predicted"/>
<dbReference type="KEGG" id="pbm:CL52_03790"/>
<evidence type="ECO:0000313" key="3">
    <source>
        <dbReference type="Proteomes" id="UP000031271"/>
    </source>
</evidence>
<protein>
    <recommendedName>
        <fullName evidence="4">Lipoprotein</fullName>
    </recommendedName>
</protein>
<feature type="region of interest" description="Disordered" evidence="1">
    <location>
        <begin position="76"/>
        <end position="111"/>
    </location>
</feature>
<name>A0A8D3XZ11_9GAMM</name>
<dbReference type="AlphaFoldDB" id="A0A8D3XZ11"/>
<gene>
    <name evidence="2" type="ORF">CL52_03790</name>
</gene>
<sequence>MFAALVLVGCQGDPAQLAGDGYPPAYLEGYGAGCSSGRQAAGAMAAFRKDVSRYLSQPLYAQGWDDGYRQCEALPLGSGGLPSRRGDAWQRQRDREWRHQVDQDRAEAFHR</sequence>
<reference evidence="3" key="1">
    <citation type="submission" date="2014-03" db="EMBL/GenBank/DDBJ databases">
        <title>Complete genome of Pseudomonas balearica DSM 6083T, a sewage water isolate from an enrichment with 2-methylnaphthalene.</title>
        <authorList>
            <person name="Salva-Serra F."/>
            <person name="Jaen-Luchoro D."/>
            <person name="Busquets A."/>
            <person name="Pena A."/>
            <person name="Gomila M."/>
            <person name="Bosch R."/>
            <person name="Nogales B."/>
            <person name="Garcia-Valdes E."/>
            <person name="Lalucat J."/>
            <person name="Bennasar A."/>
        </authorList>
    </citation>
    <scope>NUCLEOTIDE SEQUENCE [LARGE SCALE GENOMIC DNA]</scope>
    <source>
        <strain evidence="3">DSM 6083</strain>
    </source>
</reference>
<accession>A0A8D3XZ11</accession>
<reference evidence="2 3" key="2">
    <citation type="journal article" name="Genome Announc.">
        <title>Complete Genome Sequence of Pseudomonas balearica DSM 6083T.</title>
        <authorList>
            <person name="Bennasar-Figueras A."/>
            <person name="Salva-Serra F."/>
            <person name="Jaen-Luchoro D."/>
            <person name="Segui C."/>
            <person name="Aliaga F."/>
            <person name="Busquets A."/>
            <person name="Gomila M."/>
            <person name="Moore E.R."/>
            <person name="Lalucat J."/>
        </authorList>
    </citation>
    <scope>NUCLEOTIDE SEQUENCE [LARGE SCALE GENOMIC DNA]</scope>
    <source>
        <strain evidence="3">DSM 6083</strain>
    </source>
</reference>
<feature type="compositionally biased region" description="Basic and acidic residues" evidence="1">
    <location>
        <begin position="84"/>
        <end position="111"/>
    </location>
</feature>
<evidence type="ECO:0000256" key="1">
    <source>
        <dbReference type="SAM" id="MobiDB-lite"/>
    </source>
</evidence>
<organism evidence="2 3">
    <name type="scientific">Stutzerimonas balearica DSM 6083</name>
    <dbReference type="NCBI Taxonomy" id="1123016"/>
    <lineage>
        <taxon>Bacteria</taxon>
        <taxon>Pseudomonadati</taxon>
        <taxon>Pseudomonadota</taxon>
        <taxon>Gammaproteobacteria</taxon>
        <taxon>Pseudomonadales</taxon>
        <taxon>Pseudomonadaceae</taxon>
        <taxon>Stutzerimonas</taxon>
    </lineage>
</organism>
<dbReference type="EMBL" id="CP007511">
    <property type="protein sequence ID" value="AJE14194.1"/>
    <property type="molecule type" value="Genomic_DNA"/>
</dbReference>
<evidence type="ECO:0008006" key="4">
    <source>
        <dbReference type="Google" id="ProtNLM"/>
    </source>
</evidence>